<feature type="non-terminal residue" evidence="2">
    <location>
        <position position="1"/>
    </location>
</feature>
<dbReference type="Pfam" id="PF13649">
    <property type="entry name" value="Methyltransf_25"/>
    <property type="match status" value="1"/>
</dbReference>
<dbReference type="InterPro" id="IPR029063">
    <property type="entry name" value="SAM-dependent_MTases_sf"/>
</dbReference>
<dbReference type="GO" id="GO:0032259">
    <property type="term" value="P:methylation"/>
    <property type="evidence" value="ECO:0007669"/>
    <property type="project" value="UniProtKB-KW"/>
</dbReference>
<dbReference type="InterPro" id="IPR041698">
    <property type="entry name" value="Methyltransf_25"/>
</dbReference>
<evidence type="ECO:0000259" key="1">
    <source>
        <dbReference type="Pfam" id="PF13649"/>
    </source>
</evidence>
<dbReference type="Gene3D" id="3.40.50.150">
    <property type="entry name" value="Vaccinia Virus protein VP39"/>
    <property type="match status" value="1"/>
</dbReference>
<dbReference type="AlphaFoldDB" id="A0A4P9Z3T0"/>
<dbReference type="CDD" id="cd02440">
    <property type="entry name" value="AdoMet_MTases"/>
    <property type="match status" value="1"/>
</dbReference>
<keyword evidence="2" id="KW-0489">Methyltransferase</keyword>
<name>A0A4P9Z3T0_9FUNG</name>
<proteinExistence type="predicted"/>
<gene>
    <name evidence="2" type="ORF">SYNPS1DRAFT_13025</name>
</gene>
<accession>A0A4P9Z3T0</accession>
<keyword evidence="2" id="KW-0808">Transferase</keyword>
<evidence type="ECO:0000313" key="3">
    <source>
        <dbReference type="Proteomes" id="UP000278143"/>
    </source>
</evidence>
<keyword evidence="3" id="KW-1185">Reference proteome</keyword>
<protein>
    <submittedName>
        <fullName evidence="2">S-adenosyl-L-methionine-dependent methyltransferase</fullName>
    </submittedName>
</protein>
<dbReference type="GO" id="GO:0008168">
    <property type="term" value="F:methyltransferase activity"/>
    <property type="evidence" value="ECO:0007669"/>
    <property type="project" value="UniProtKB-KW"/>
</dbReference>
<reference evidence="3" key="1">
    <citation type="journal article" date="2018" name="Nat. Microbiol.">
        <title>Leveraging single-cell genomics to expand the fungal tree of life.</title>
        <authorList>
            <person name="Ahrendt S.R."/>
            <person name="Quandt C.A."/>
            <person name="Ciobanu D."/>
            <person name="Clum A."/>
            <person name="Salamov A."/>
            <person name="Andreopoulos B."/>
            <person name="Cheng J.F."/>
            <person name="Woyke T."/>
            <person name="Pelin A."/>
            <person name="Henrissat B."/>
            <person name="Reynolds N.K."/>
            <person name="Benny G.L."/>
            <person name="Smith M.E."/>
            <person name="James T.Y."/>
            <person name="Grigoriev I.V."/>
        </authorList>
    </citation>
    <scope>NUCLEOTIDE SEQUENCE [LARGE SCALE GENOMIC DNA]</scope>
    <source>
        <strain evidence="3">Benny S71-1</strain>
    </source>
</reference>
<dbReference type="OrthoDB" id="2013972at2759"/>
<dbReference type="SUPFAM" id="SSF53335">
    <property type="entry name" value="S-adenosyl-L-methionine-dependent methyltransferases"/>
    <property type="match status" value="1"/>
</dbReference>
<organism evidence="2 3">
    <name type="scientific">Syncephalis pseudoplumigaleata</name>
    <dbReference type="NCBI Taxonomy" id="1712513"/>
    <lineage>
        <taxon>Eukaryota</taxon>
        <taxon>Fungi</taxon>
        <taxon>Fungi incertae sedis</taxon>
        <taxon>Zoopagomycota</taxon>
        <taxon>Zoopagomycotina</taxon>
        <taxon>Zoopagomycetes</taxon>
        <taxon>Zoopagales</taxon>
        <taxon>Piptocephalidaceae</taxon>
        <taxon>Syncephalis</taxon>
    </lineage>
</organism>
<dbReference type="PANTHER" id="PTHR43591">
    <property type="entry name" value="METHYLTRANSFERASE"/>
    <property type="match status" value="1"/>
</dbReference>
<sequence length="287" mass="31709">HRIVKHVLGGNCPAATELDMCRVLDVGTGDGTWLREMARDHPTVDFVGCDIVDMTDPASMPSNCRWQHGNILHKLPYDDGSFDLIHQRQLGCYITERQWPAVARELYRLCRPGGRVVLVEMEHNPNTIDAAKKDALVQLNSILADALQQSGVNPDAIRHLDQLLKCVGFVGVYRETIPVPCGGWGGQVGRAMMQHLQMTMSAGTATALTTNRVSRVEYDALVEMAGSILGTYQSYHNIHVFVAEKPLSASDRPGGNGGAGRLNLLRREVRDGVHRIGSPRRQDTRLR</sequence>
<feature type="domain" description="Methyltransferase" evidence="1">
    <location>
        <begin position="23"/>
        <end position="114"/>
    </location>
</feature>
<dbReference type="EMBL" id="KZ989248">
    <property type="protein sequence ID" value="RKP27217.1"/>
    <property type="molecule type" value="Genomic_DNA"/>
</dbReference>
<dbReference type="Proteomes" id="UP000278143">
    <property type="component" value="Unassembled WGS sequence"/>
</dbReference>
<evidence type="ECO:0000313" key="2">
    <source>
        <dbReference type="EMBL" id="RKP27217.1"/>
    </source>
</evidence>